<dbReference type="EMBL" id="KB910372">
    <property type="protein sequence ID" value="EOB11193.1"/>
    <property type="molecule type" value="Genomic_DNA"/>
</dbReference>
<organism evidence="2 3">
    <name type="scientific">Nosema bombycis (strain CQ1 / CVCC 102059)</name>
    <name type="common">Microsporidian parasite</name>
    <name type="synonym">Pebrine of silkworm</name>
    <dbReference type="NCBI Taxonomy" id="578461"/>
    <lineage>
        <taxon>Eukaryota</taxon>
        <taxon>Fungi</taxon>
        <taxon>Fungi incertae sedis</taxon>
        <taxon>Microsporidia</taxon>
        <taxon>Nosematidae</taxon>
        <taxon>Nosema</taxon>
    </lineage>
</organism>
<dbReference type="PANTHER" id="PTHR22929">
    <property type="entry name" value="RNA POLYMERASE III TRANSCRIPTION INITIATION FACTOR B"/>
    <property type="match status" value="1"/>
</dbReference>
<reference evidence="2 3" key="1">
    <citation type="journal article" date="2013" name="BMC Genomics">
        <title>Comparative genomics of parasitic silkworm microsporidia reveal an association between genome expansion and host adaptation.</title>
        <authorList>
            <person name="Pan G."/>
            <person name="Xu J."/>
            <person name="Li T."/>
            <person name="Xia Q."/>
            <person name="Liu S.L."/>
            <person name="Zhang G."/>
            <person name="Li S."/>
            <person name="Li C."/>
            <person name="Liu H."/>
            <person name="Yang L."/>
            <person name="Liu T."/>
            <person name="Zhang X."/>
            <person name="Wu Z."/>
            <person name="Fan W."/>
            <person name="Dang X."/>
            <person name="Xiang H."/>
            <person name="Tao M."/>
            <person name="Li Y."/>
            <person name="Hu J."/>
            <person name="Li Z."/>
            <person name="Lin L."/>
            <person name="Luo J."/>
            <person name="Geng L."/>
            <person name="Wang L."/>
            <person name="Long M."/>
            <person name="Wan Y."/>
            <person name="He N."/>
            <person name="Zhang Z."/>
            <person name="Lu C."/>
            <person name="Keeling P.J."/>
            <person name="Wang J."/>
            <person name="Xiang Z."/>
            <person name="Zhou Z."/>
        </authorList>
    </citation>
    <scope>NUCLEOTIDE SEQUENCE [LARGE SCALE GENOMIC DNA]</scope>
    <source>
        <strain evidence="3">CQ1 / CVCC 102059</strain>
    </source>
</reference>
<dbReference type="Gene3D" id="1.10.10.60">
    <property type="entry name" value="Homeodomain-like"/>
    <property type="match status" value="1"/>
</dbReference>
<dbReference type="HOGENOM" id="CLU_134553_0_0_1"/>
<dbReference type="Proteomes" id="UP000016927">
    <property type="component" value="Unassembled WGS sequence"/>
</dbReference>
<dbReference type="GO" id="GO:0000126">
    <property type="term" value="C:transcription factor TFIIIB complex"/>
    <property type="evidence" value="ECO:0007669"/>
    <property type="project" value="TreeGrafter"/>
</dbReference>
<dbReference type="Pfam" id="PF15963">
    <property type="entry name" value="Myb_DNA-bind_7"/>
    <property type="match status" value="1"/>
</dbReference>
<gene>
    <name evidence="2" type="primary">BDP1</name>
    <name evidence="2" type="ORF">NBO_1465g0001</name>
</gene>
<sequence>MDKKLSYYIDNSNFSTPKPSKKEVKTIKKAASSQKNLVKIVNGEIIIDDRDMVINRVEEDMEIVEENEIVTSCTFGKKRCCGKWNKTQTEQFYEALRLCGLEFTLISNLFENKNRRACKLKYLSELKRNKKKVEEILSDLQPFNRGKYEALKNQLQNTKM</sequence>
<dbReference type="GO" id="GO:0070898">
    <property type="term" value="P:RNA polymerase III preinitiation complex assembly"/>
    <property type="evidence" value="ECO:0007669"/>
    <property type="project" value="TreeGrafter"/>
</dbReference>
<evidence type="ECO:0000313" key="2">
    <source>
        <dbReference type="EMBL" id="EOB11193.1"/>
    </source>
</evidence>
<name>R0MEI0_NOSB1</name>
<dbReference type="InterPro" id="IPR039467">
    <property type="entry name" value="TFIIIB_B''_Myb"/>
</dbReference>
<dbReference type="InterPro" id="IPR009057">
    <property type="entry name" value="Homeodomain-like_sf"/>
</dbReference>
<dbReference type="STRING" id="578461.R0MEI0"/>
<dbReference type="AlphaFoldDB" id="R0MEI0"/>
<evidence type="ECO:0000259" key="1">
    <source>
        <dbReference type="SMART" id="SM00717"/>
    </source>
</evidence>
<dbReference type="VEuPathDB" id="MicrosporidiaDB:NBO_1465g0001"/>
<accession>R0MEI0</accession>
<dbReference type="GO" id="GO:0001156">
    <property type="term" value="F:TFIIIC-class transcription factor complex binding"/>
    <property type="evidence" value="ECO:0007669"/>
    <property type="project" value="TreeGrafter"/>
</dbReference>
<keyword evidence="3" id="KW-1185">Reference proteome</keyword>
<dbReference type="PANTHER" id="PTHR22929:SF0">
    <property type="entry name" value="TRANSCRIPTION FACTOR TFIIIB COMPONENT B'' HOMOLOG"/>
    <property type="match status" value="1"/>
</dbReference>
<dbReference type="OrthoDB" id="272624at2759"/>
<dbReference type="InterPro" id="IPR001005">
    <property type="entry name" value="SANT/Myb"/>
</dbReference>
<dbReference type="OMA" id="YKALEIC"/>
<dbReference type="SUPFAM" id="SSF46689">
    <property type="entry name" value="Homeodomain-like"/>
    <property type="match status" value="1"/>
</dbReference>
<evidence type="ECO:0000313" key="3">
    <source>
        <dbReference type="Proteomes" id="UP000016927"/>
    </source>
</evidence>
<proteinExistence type="predicted"/>
<feature type="domain" description="Myb-like" evidence="1">
    <location>
        <begin position="80"/>
        <end position="128"/>
    </location>
</feature>
<protein>
    <submittedName>
        <fullName evidence="2">Transcription factor TFIIIB component B</fullName>
    </submittedName>
</protein>
<dbReference type="SMART" id="SM00717">
    <property type="entry name" value="SANT"/>
    <property type="match status" value="1"/>
</dbReference>